<dbReference type="GO" id="GO:0004521">
    <property type="term" value="F:RNA endonuclease activity"/>
    <property type="evidence" value="ECO:0007669"/>
    <property type="project" value="TreeGrafter"/>
</dbReference>
<dbReference type="Pfam" id="PF00753">
    <property type="entry name" value="Lactamase_B"/>
    <property type="match status" value="1"/>
</dbReference>
<name>A0A1Z4VP04_9GAMM</name>
<keyword evidence="4" id="KW-0269">Exonuclease</keyword>
<evidence type="ECO:0000313" key="4">
    <source>
        <dbReference type="EMBL" id="BAZ93347.1"/>
    </source>
</evidence>
<organism evidence="4 5">
    <name type="scientific">Thiohalobacter thiocyanaticus</name>
    <dbReference type="NCBI Taxonomy" id="585455"/>
    <lineage>
        <taxon>Bacteria</taxon>
        <taxon>Pseudomonadati</taxon>
        <taxon>Pseudomonadota</taxon>
        <taxon>Gammaproteobacteria</taxon>
        <taxon>Thiohalobacterales</taxon>
        <taxon>Thiohalobacteraceae</taxon>
        <taxon>Thiohalobacter</taxon>
    </lineage>
</organism>
<sequence>MQVQCFGAAGEVTGSCLLLETGRHRLLLDCGLFQGSREEEERNREEFPFPLDSIDAVILSHAHLDHSGRIPLLIKAGYTGPVYAHAATRDLCRIMLKDSGYLNEKDAQWENRKRQRKGLKPVEPIYTLEEAKASMRAFRTLRYDQRRRILPGVHLRLRDAGHILGSAIVELELEANGTRRRLVYTGDLGHRGAPILRDPARVETADQIIMESTYGDRSHRSWEATWTEMAEVLDSAANSGGNVMVPAFAVGRTQELLYAMQMNYHDWGMDRWQIFLDSPMAIEATRVYSRHVDLYDAEARTGHARHDGLFDLPNLRMTRTANQSMAINRIRSGAIIIAGSGMCTGGRIKHHFKHNLWRSDSHVLIVGFQASGTLGRRLVDGATHVRLWGETIRVGAQIHTIGGLSAHADQAGLLEWYEGIAGRPPVILVHGEDDPRECLAGALRERGAKVRLPQRGETLGL</sequence>
<dbReference type="InterPro" id="IPR036866">
    <property type="entry name" value="RibonucZ/Hydroxyglut_hydro"/>
</dbReference>
<dbReference type="SUPFAM" id="SSF56281">
    <property type="entry name" value="Metallo-hydrolase/oxidoreductase"/>
    <property type="match status" value="1"/>
</dbReference>
<feature type="domain" description="Beta-Casp" evidence="3">
    <location>
        <begin position="253"/>
        <end position="378"/>
    </location>
</feature>
<reference evidence="4 5" key="1">
    <citation type="submission" date="2017-05" db="EMBL/GenBank/DDBJ databases">
        <title>Thiocyanate degradation by Thiohalobacter thiocyanaticus FOKN1.</title>
        <authorList>
            <person name="Oshiki M."/>
            <person name="Fukushima T."/>
            <person name="Kawano S."/>
            <person name="Nakagawa J."/>
        </authorList>
    </citation>
    <scope>NUCLEOTIDE SEQUENCE [LARGE SCALE GENOMIC DNA]</scope>
    <source>
        <strain evidence="4 5">FOKN1</strain>
    </source>
</reference>
<dbReference type="InterPro" id="IPR001279">
    <property type="entry name" value="Metallo-B-lactamas"/>
</dbReference>
<dbReference type="KEGG" id="ttc:FOKN1_0947"/>
<keyword evidence="5" id="KW-1185">Reference proteome</keyword>
<accession>A0A1Z4VP04</accession>
<evidence type="ECO:0000313" key="5">
    <source>
        <dbReference type="Proteomes" id="UP000218765"/>
    </source>
</evidence>
<dbReference type="Proteomes" id="UP000218765">
    <property type="component" value="Chromosome"/>
</dbReference>
<dbReference type="InterPro" id="IPR011108">
    <property type="entry name" value="RMMBL"/>
</dbReference>
<dbReference type="PANTHER" id="PTHR11203">
    <property type="entry name" value="CLEAVAGE AND POLYADENYLATION SPECIFICITY FACTOR FAMILY MEMBER"/>
    <property type="match status" value="1"/>
</dbReference>
<evidence type="ECO:0000259" key="2">
    <source>
        <dbReference type="SMART" id="SM00849"/>
    </source>
</evidence>
<dbReference type="InterPro" id="IPR022712">
    <property type="entry name" value="Beta_Casp"/>
</dbReference>
<feature type="domain" description="Metallo-beta-lactamase" evidence="2">
    <location>
        <begin position="13"/>
        <end position="241"/>
    </location>
</feature>
<dbReference type="Pfam" id="PF10996">
    <property type="entry name" value="Beta-Casp"/>
    <property type="match status" value="1"/>
</dbReference>
<dbReference type="CDD" id="cd16295">
    <property type="entry name" value="TTHA0252-CPSF-like_MBL-fold"/>
    <property type="match status" value="1"/>
</dbReference>
<keyword evidence="4" id="KW-0540">Nuclease</keyword>
<dbReference type="Gene3D" id="3.60.15.10">
    <property type="entry name" value="Ribonuclease Z/Hydroxyacylglutathione hydrolase-like"/>
    <property type="match status" value="1"/>
</dbReference>
<protein>
    <submittedName>
        <fullName evidence="4">Exonuclease</fullName>
    </submittedName>
</protein>
<proteinExistence type="predicted"/>
<dbReference type="GO" id="GO:0004527">
    <property type="term" value="F:exonuclease activity"/>
    <property type="evidence" value="ECO:0007669"/>
    <property type="project" value="UniProtKB-KW"/>
</dbReference>
<dbReference type="SMART" id="SM00849">
    <property type="entry name" value="Lactamase_B"/>
    <property type="match status" value="1"/>
</dbReference>
<dbReference type="RefSeq" id="WP_096365229.1">
    <property type="nucleotide sequence ID" value="NZ_AP018052.1"/>
</dbReference>
<dbReference type="Pfam" id="PF07521">
    <property type="entry name" value="RMMBL"/>
    <property type="match status" value="1"/>
</dbReference>
<dbReference type="AlphaFoldDB" id="A0A1Z4VP04"/>
<dbReference type="InterPro" id="IPR050698">
    <property type="entry name" value="MBL"/>
</dbReference>
<dbReference type="PANTHER" id="PTHR11203:SF37">
    <property type="entry name" value="INTEGRATOR COMPLEX SUBUNIT 11"/>
    <property type="match status" value="1"/>
</dbReference>
<dbReference type="OrthoDB" id="9803916at2"/>
<keyword evidence="1" id="KW-0378">Hydrolase</keyword>
<evidence type="ECO:0000256" key="1">
    <source>
        <dbReference type="ARBA" id="ARBA00022801"/>
    </source>
</evidence>
<evidence type="ECO:0000259" key="3">
    <source>
        <dbReference type="SMART" id="SM01027"/>
    </source>
</evidence>
<dbReference type="Gene3D" id="3.40.50.10890">
    <property type="match status" value="1"/>
</dbReference>
<dbReference type="EMBL" id="AP018052">
    <property type="protein sequence ID" value="BAZ93347.1"/>
    <property type="molecule type" value="Genomic_DNA"/>
</dbReference>
<gene>
    <name evidence="4" type="ORF">FOKN1_0947</name>
</gene>
<dbReference type="SMART" id="SM01027">
    <property type="entry name" value="Beta-Casp"/>
    <property type="match status" value="1"/>
</dbReference>